<dbReference type="InterPro" id="IPR036915">
    <property type="entry name" value="Cyclin-like_sf"/>
</dbReference>
<evidence type="ECO:0000256" key="1">
    <source>
        <dbReference type="SAM" id="MobiDB-lite"/>
    </source>
</evidence>
<protein>
    <submittedName>
        <fullName evidence="2">Uncharacterized protein</fullName>
    </submittedName>
</protein>
<dbReference type="Proteomes" id="UP001375240">
    <property type="component" value="Unassembled WGS sequence"/>
</dbReference>
<feature type="compositionally biased region" description="Polar residues" evidence="1">
    <location>
        <begin position="62"/>
        <end position="84"/>
    </location>
</feature>
<gene>
    <name evidence="2" type="ORF">TWF696_006440</name>
</gene>
<name>A0AAV9UZ38_9PEZI</name>
<keyword evidence="3" id="KW-1185">Reference proteome</keyword>
<dbReference type="Pfam" id="PF08613">
    <property type="entry name" value="Cyclin"/>
    <property type="match status" value="1"/>
</dbReference>
<dbReference type="GO" id="GO:0005634">
    <property type="term" value="C:nucleus"/>
    <property type="evidence" value="ECO:0007669"/>
    <property type="project" value="TreeGrafter"/>
</dbReference>
<feature type="region of interest" description="Disordered" evidence="1">
    <location>
        <begin position="462"/>
        <end position="482"/>
    </location>
</feature>
<proteinExistence type="predicted"/>
<feature type="region of interest" description="Disordered" evidence="1">
    <location>
        <begin position="539"/>
        <end position="559"/>
    </location>
</feature>
<evidence type="ECO:0000313" key="2">
    <source>
        <dbReference type="EMBL" id="KAK6350201.1"/>
    </source>
</evidence>
<dbReference type="PANTHER" id="PTHR15615:SF118">
    <property type="entry name" value="CYCLIN, HYPOTHETICAL (EUROFUNG)"/>
    <property type="match status" value="1"/>
</dbReference>
<accession>A0AAV9UZ38</accession>
<dbReference type="CDD" id="cd20557">
    <property type="entry name" value="CYCLIN_ScPCL1-like"/>
    <property type="match status" value="1"/>
</dbReference>
<dbReference type="GO" id="GO:0016538">
    <property type="term" value="F:cyclin-dependent protein serine/threonine kinase regulator activity"/>
    <property type="evidence" value="ECO:0007669"/>
    <property type="project" value="TreeGrafter"/>
</dbReference>
<organism evidence="2 3">
    <name type="scientific">Orbilia brochopaga</name>
    <dbReference type="NCBI Taxonomy" id="3140254"/>
    <lineage>
        <taxon>Eukaryota</taxon>
        <taxon>Fungi</taxon>
        <taxon>Dikarya</taxon>
        <taxon>Ascomycota</taxon>
        <taxon>Pezizomycotina</taxon>
        <taxon>Orbiliomycetes</taxon>
        <taxon>Orbiliales</taxon>
        <taxon>Orbiliaceae</taxon>
        <taxon>Orbilia</taxon>
    </lineage>
</organism>
<dbReference type="GO" id="GO:0019901">
    <property type="term" value="F:protein kinase binding"/>
    <property type="evidence" value="ECO:0007669"/>
    <property type="project" value="InterPro"/>
</dbReference>
<comment type="caution">
    <text evidence="2">The sequence shown here is derived from an EMBL/GenBank/DDBJ whole genome shotgun (WGS) entry which is preliminary data.</text>
</comment>
<reference evidence="2 3" key="1">
    <citation type="submission" date="2019-10" db="EMBL/GenBank/DDBJ databases">
        <authorList>
            <person name="Palmer J.M."/>
        </authorList>
    </citation>
    <scope>NUCLEOTIDE SEQUENCE [LARGE SCALE GENOMIC DNA]</scope>
    <source>
        <strain evidence="2 3">TWF696</strain>
    </source>
</reference>
<dbReference type="PANTHER" id="PTHR15615">
    <property type="match status" value="1"/>
</dbReference>
<dbReference type="GO" id="GO:0000307">
    <property type="term" value="C:cyclin-dependent protein kinase holoenzyme complex"/>
    <property type="evidence" value="ECO:0007669"/>
    <property type="project" value="TreeGrafter"/>
</dbReference>
<evidence type="ECO:0000313" key="3">
    <source>
        <dbReference type="Proteomes" id="UP001375240"/>
    </source>
</evidence>
<dbReference type="AlphaFoldDB" id="A0AAV9UZ38"/>
<dbReference type="Gene3D" id="1.10.472.10">
    <property type="entry name" value="Cyclin-like"/>
    <property type="match status" value="1"/>
</dbReference>
<feature type="compositionally biased region" description="Polar residues" evidence="1">
    <location>
        <begin position="134"/>
        <end position="149"/>
    </location>
</feature>
<dbReference type="InterPro" id="IPR013922">
    <property type="entry name" value="Cyclin_PHO80-like"/>
</dbReference>
<sequence>MLGLATFTMNSTTLAAYPQDSSSIPPYSDPHSRAALGILERMRSELHARKANDTTRIFTIPSPTLSKYSSQESLRTPPSPATLTGGSSCSSSSSSSSSSGISGNYTDYRALLPTSGNVQTARSHIRQYDHSSASYIPSMSDCSQRSSQDQGKRKAPSPAGSAPRRERKGSFAQQMKDETRSRRSSTSSSSALSTPLTIPASINSSRGSLAEFAAQITCLFWFESPSELNRVATSTTPVTPTSALRPDSIPSMSFKKWVTTTLSTTQVSANVILLALLFIYRLKQSNPSVKGKAGSEYRLLTVALMLGNKFLDDNTYTNKTWAEVSGITVDEIHVMEVEFLSNMRYSLFTSATEWEEWQRKLGRFGEYWERAQRLPASSLVHQFSSITPTSTVAPSLPSPPALHTAPAYTCSPSPTAMYPSAASATAAAISNVQPSNNKPMWQQYREDLERFEAASRKRSLEDIGMQPPPAKRVSRSGPSSTMNQYPPALTIPTPSPNPYALHLPINPNAPMPIPPAALQMPQQHQSYYPAARAMSTVYPSSTSSWAPSQTATSSWNLPPAQLSTGPLPNPAPPASMNLAPYPTSRHTSPYLLNSNNSSPNTLMGTNNNSPSVFLTSRESPYRPVRTVQALLVPQHAAEAQHLGHDQMQYQPLTKARNEYRQGPVPYTQTDYWHPSGGNPPPEF</sequence>
<feature type="region of interest" description="Disordered" evidence="1">
    <location>
        <begin position="134"/>
        <end position="197"/>
    </location>
</feature>
<feature type="region of interest" description="Disordered" evidence="1">
    <location>
        <begin position="62"/>
        <end position="101"/>
    </location>
</feature>
<dbReference type="SUPFAM" id="SSF47954">
    <property type="entry name" value="Cyclin-like"/>
    <property type="match status" value="1"/>
</dbReference>
<feature type="compositionally biased region" description="Low complexity" evidence="1">
    <location>
        <begin position="184"/>
        <end position="194"/>
    </location>
</feature>
<feature type="compositionally biased region" description="Low complexity" evidence="1">
    <location>
        <begin position="85"/>
        <end position="101"/>
    </location>
</feature>
<feature type="region of interest" description="Disordered" evidence="1">
    <location>
        <begin position="657"/>
        <end position="683"/>
    </location>
</feature>
<dbReference type="EMBL" id="JAVHNQ010000004">
    <property type="protein sequence ID" value="KAK6350201.1"/>
    <property type="molecule type" value="Genomic_DNA"/>
</dbReference>